<comment type="caution">
    <text evidence="7">The sequence shown here is derived from an EMBL/GenBank/DDBJ whole genome shotgun (WGS) entry which is preliminary data.</text>
</comment>
<dbReference type="InterPro" id="IPR015878">
    <property type="entry name" value="Ado_hCys_hydrolase_NAD-bd"/>
</dbReference>
<dbReference type="NCBIfam" id="NF004005">
    <property type="entry name" value="PRK05476.2-3"/>
    <property type="match status" value="1"/>
</dbReference>
<evidence type="ECO:0000256" key="3">
    <source>
        <dbReference type="ARBA" id="ARBA00022563"/>
    </source>
</evidence>
<dbReference type="Pfam" id="PF00670">
    <property type="entry name" value="AdoHcyase_NAD"/>
    <property type="match status" value="1"/>
</dbReference>
<evidence type="ECO:0000256" key="4">
    <source>
        <dbReference type="ARBA" id="ARBA00023027"/>
    </source>
</evidence>
<dbReference type="SMART" id="SM00996">
    <property type="entry name" value="AdoHcyase"/>
    <property type="match status" value="1"/>
</dbReference>
<dbReference type="Proteomes" id="UP001597347">
    <property type="component" value="Unassembled WGS sequence"/>
</dbReference>
<organism evidence="7 8">
    <name type="scientific">Amnibacterium endophyticum</name>
    <dbReference type="NCBI Taxonomy" id="2109337"/>
    <lineage>
        <taxon>Bacteria</taxon>
        <taxon>Bacillati</taxon>
        <taxon>Actinomycetota</taxon>
        <taxon>Actinomycetes</taxon>
        <taxon>Micrococcales</taxon>
        <taxon>Microbacteriaceae</taxon>
        <taxon>Amnibacterium</taxon>
    </lineage>
</organism>
<evidence type="ECO:0000256" key="1">
    <source>
        <dbReference type="ARBA" id="ARBA00001911"/>
    </source>
</evidence>
<accession>A0ABW4LIC5</accession>
<dbReference type="Pfam" id="PF05221">
    <property type="entry name" value="AdoHcyase"/>
    <property type="match status" value="1"/>
</dbReference>
<dbReference type="SUPFAM" id="SSF52283">
    <property type="entry name" value="Formate/glycerate dehydrogenase catalytic domain-like"/>
    <property type="match status" value="1"/>
</dbReference>
<dbReference type="InterPro" id="IPR036291">
    <property type="entry name" value="NAD(P)-bd_dom_sf"/>
</dbReference>
<dbReference type="PANTHER" id="PTHR23420">
    <property type="entry name" value="ADENOSYLHOMOCYSTEINASE"/>
    <property type="match status" value="1"/>
</dbReference>
<feature type="domain" description="S-adenosyl-L-homocysteine hydrolase NAD binding" evidence="6">
    <location>
        <begin position="235"/>
        <end position="392"/>
    </location>
</feature>
<reference evidence="8" key="1">
    <citation type="journal article" date="2019" name="Int. J. Syst. Evol. Microbiol.">
        <title>The Global Catalogue of Microorganisms (GCM) 10K type strain sequencing project: providing services to taxonomists for standard genome sequencing and annotation.</title>
        <authorList>
            <consortium name="The Broad Institute Genomics Platform"/>
            <consortium name="The Broad Institute Genome Sequencing Center for Infectious Disease"/>
            <person name="Wu L."/>
            <person name="Ma J."/>
        </authorList>
    </citation>
    <scope>NUCLEOTIDE SEQUENCE [LARGE SCALE GENOMIC DNA]</scope>
    <source>
        <strain evidence="8">CGMCC 1.12471</strain>
    </source>
</reference>
<protein>
    <submittedName>
        <fullName evidence="7">Adenosylhomocysteinase</fullName>
    </submittedName>
</protein>
<dbReference type="RefSeq" id="WP_377934601.1">
    <property type="nucleotide sequence ID" value="NZ_JBHUEA010000014.1"/>
</dbReference>
<comment type="similarity">
    <text evidence="2">Belongs to the adenosylhomocysteinase family.</text>
</comment>
<evidence type="ECO:0000259" key="6">
    <source>
        <dbReference type="SMART" id="SM00997"/>
    </source>
</evidence>
<comment type="cofactor">
    <cofactor evidence="1">
        <name>NAD(+)</name>
        <dbReference type="ChEBI" id="CHEBI:57540"/>
    </cofactor>
</comment>
<dbReference type="Gene3D" id="3.40.50.720">
    <property type="entry name" value="NAD(P)-binding Rossmann-like Domain"/>
    <property type="match status" value="1"/>
</dbReference>
<feature type="region of interest" description="Disordered" evidence="5">
    <location>
        <begin position="428"/>
        <end position="463"/>
    </location>
</feature>
<name>A0ABW4LIC5_9MICO</name>
<dbReference type="Gene3D" id="3.40.50.1480">
    <property type="entry name" value="Adenosylhomocysteinase-like"/>
    <property type="match status" value="1"/>
</dbReference>
<evidence type="ECO:0000256" key="5">
    <source>
        <dbReference type="SAM" id="MobiDB-lite"/>
    </source>
</evidence>
<evidence type="ECO:0000313" key="7">
    <source>
        <dbReference type="EMBL" id="MFD1721931.1"/>
    </source>
</evidence>
<keyword evidence="4" id="KW-0520">NAD</keyword>
<dbReference type="SUPFAM" id="SSF51735">
    <property type="entry name" value="NAD(P)-binding Rossmann-fold domains"/>
    <property type="match status" value="1"/>
</dbReference>
<dbReference type="InterPro" id="IPR000043">
    <property type="entry name" value="Adenosylhomocysteinase-like"/>
</dbReference>
<evidence type="ECO:0000313" key="8">
    <source>
        <dbReference type="Proteomes" id="UP001597347"/>
    </source>
</evidence>
<gene>
    <name evidence="7" type="ORF">ACFSBI_10235</name>
</gene>
<dbReference type="EMBL" id="JBHUEA010000014">
    <property type="protein sequence ID" value="MFD1721931.1"/>
    <property type="molecule type" value="Genomic_DNA"/>
</dbReference>
<sequence length="463" mass="47416">MTGIADSPVAALLAFSAATNLGLAGRVVRTDRDAALLSGFGARVDDEGADLVLDADGLRLADGATRGPSAAERIDFARAHMPASRAAAAGLPVRGVRVGLSLVLEPKTAVLALLLQEAGAEVDVFAFAMETDDAVAAELRRRGVAVHASATATPAEERAHALALLDARPRVLVDDGAHVLRLAHRERPDVVAGMAGASEETTSGVRPLEAMHAEHALDVPVIAANDAVTKSWFDNRHGTGETCVLAIIRVLGDDLAGRDAVVAGFGPVGEGVAQRLAALGARVTVADLDPRRALAARFAGHRVAPLDQAVRTADLVVSATGAPRTVDAAVLAACAPDAAVAVAGGAPEEVLPPPATRAERLGPHLERLHLPGGGAVRLLAGGDCVNIVAGEGNPIDVMDLSFAVQLTAIRRLLGPALPLGVHRLTQDEDRAAAGGGPAPAPSTVDWRRTRFDLPAGEALQQDS</sequence>
<keyword evidence="3" id="KW-0554">One-carbon metabolism</keyword>
<proteinExistence type="inferred from homology"/>
<dbReference type="InterPro" id="IPR042172">
    <property type="entry name" value="Adenosylhomocyst_ase-like_sf"/>
</dbReference>
<dbReference type="PANTHER" id="PTHR23420:SF0">
    <property type="entry name" value="ADENOSYLHOMOCYSTEINASE"/>
    <property type="match status" value="1"/>
</dbReference>
<keyword evidence="8" id="KW-1185">Reference proteome</keyword>
<evidence type="ECO:0000256" key="2">
    <source>
        <dbReference type="ARBA" id="ARBA00007122"/>
    </source>
</evidence>
<dbReference type="SMART" id="SM00997">
    <property type="entry name" value="AdoHcyase_NAD"/>
    <property type="match status" value="1"/>
</dbReference>